<keyword evidence="10" id="KW-1185">Reference proteome</keyword>
<name>A0AAQ3Q1V1_9LILI</name>
<evidence type="ECO:0000313" key="9">
    <source>
        <dbReference type="EMBL" id="WOK94808.1"/>
    </source>
</evidence>
<feature type="compositionally biased region" description="Basic and acidic residues" evidence="7">
    <location>
        <begin position="309"/>
        <end position="345"/>
    </location>
</feature>
<evidence type="ECO:0000256" key="1">
    <source>
        <dbReference type="ARBA" id="ARBA00022723"/>
    </source>
</evidence>
<feature type="region of interest" description="Disordered" evidence="7">
    <location>
        <begin position="441"/>
        <end position="572"/>
    </location>
</feature>
<organism evidence="9 10">
    <name type="scientific">Canna indica</name>
    <name type="common">Indian-shot</name>
    <dbReference type="NCBI Taxonomy" id="4628"/>
    <lineage>
        <taxon>Eukaryota</taxon>
        <taxon>Viridiplantae</taxon>
        <taxon>Streptophyta</taxon>
        <taxon>Embryophyta</taxon>
        <taxon>Tracheophyta</taxon>
        <taxon>Spermatophyta</taxon>
        <taxon>Magnoliopsida</taxon>
        <taxon>Liliopsida</taxon>
        <taxon>Zingiberales</taxon>
        <taxon>Cannaceae</taxon>
        <taxon>Canna</taxon>
    </lineage>
</organism>
<feature type="compositionally biased region" description="Basic and acidic residues" evidence="7">
    <location>
        <begin position="706"/>
        <end position="718"/>
    </location>
</feature>
<dbReference type="GO" id="GO:0003729">
    <property type="term" value="F:mRNA binding"/>
    <property type="evidence" value="ECO:0007669"/>
    <property type="project" value="TreeGrafter"/>
</dbReference>
<evidence type="ECO:0000256" key="4">
    <source>
        <dbReference type="ARBA" id="ARBA00022833"/>
    </source>
</evidence>
<feature type="zinc finger region" description="C3H1-type" evidence="6">
    <location>
        <begin position="51"/>
        <end position="77"/>
    </location>
</feature>
<dbReference type="GO" id="GO:0008270">
    <property type="term" value="F:zinc ion binding"/>
    <property type="evidence" value="ECO:0007669"/>
    <property type="project" value="UniProtKB-KW"/>
</dbReference>
<feature type="zinc finger region" description="C3H1-type" evidence="6">
    <location>
        <begin position="20"/>
        <end position="49"/>
    </location>
</feature>
<dbReference type="GO" id="GO:0003677">
    <property type="term" value="F:DNA binding"/>
    <property type="evidence" value="ECO:0007669"/>
    <property type="project" value="UniProtKB-KW"/>
</dbReference>
<evidence type="ECO:0000256" key="3">
    <source>
        <dbReference type="ARBA" id="ARBA00022771"/>
    </source>
</evidence>
<evidence type="ECO:0000256" key="2">
    <source>
        <dbReference type="ARBA" id="ARBA00022737"/>
    </source>
</evidence>
<dbReference type="AlphaFoldDB" id="A0AAQ3Q1V1"/>
<feature type="region of interest" description="Disordered" evidence="7">
    <location>
        <begin position="285"/>
        <end position="429"/>
    </location>
</feature>
<feature type="zinc finger region" description="C3H1-type" evidence="6">
    <location>
        <begin position="113"/>
        <end position="140"/>
    </location>
</feature>
<dbReference type="PANTHER" id="PTHR15725:SF14">
    <property type="entry name" value="ZINC FINGER CCCH DOMAIN-CONTAINING PROTEIN 11A"/>
    <property type="match status" value="1"/>
</dbReference>
<dbReference type="InterPro" id="IPR000571">
    <property type="entry name" value="Znf_CCCH"/>
</dbReference>
<feature type="compositionally biased region" description="Polar residues" evidence="7">
    <location>
        <begin position="239"/>
        <end position="248"/>
    </location>
</feature>
<dbReference type="Gene3D" id="4.10.1000.10">
    <property type="entry name" value="Zinc finger, CCCH-type"/>
    <property type="match status" value="2"/>
</dbReference>
<evidence type="ECO:0000256" key="6">
    <source>
        <dbReference type="PROSITE-ProRule" id="PRU00723"/>
    </source>
</evidence>
<feature type="compositionally biased region" description="Polar residues" evidence="7">
    <location>
        <begin position="419"/>
        <end position="429"/>
    </location>
</feature>
<reference evidence="9 10" key="1">
    <citation type="submission" date="2023-10" db="EMBL/GenBank/DDBJ databases">
        <title>Chromosome-scale genome assembly provides insights into flower coloration mechanisms of Canna indica.</title>
        <authorList>
            <person name="Li C."/>
        </authorList>
    </citation>
    <scope>NUCLEOTIDE SEQUENCE [LARGE SCALE GENOMIC DNA]</scope>
    <source>
        <tissue evidence="9">Flower</tissue>
    </source>
</reference>
<keyword evidence="4 6" id="KW-0862">Zinc</keyword>
<evidence type="ECO:0000259" key="8">
    <source>
        <dbReference type="PROSITE" id="PS50103"/>
    </source>
</evidence>
<feature type="compositionally biased region" description="Basic and acidic residues" evidence="7">
    <location>
        <begin position="621"/>
        <end position="644"/>
    </location>
</feature>
<feature type="compositionally biased region" description="Basic and acidic residues" evidence="7">
    <location>
        <begin position="477"/>
        <end position="486"/>
    </location>
</feature>
<evidence type="ECO:0000256" key="7">
    <source>
        <dbReference type="SAM" id="MobiDB-lite"/>
    </source>
</evidence>
<keyword evidence="5" id="KW-0238">DNA-binding</keyword>
<feature type="domain" description="C3H1-type" evidence="8">
    <location>
        <begin position="113"/>
        <end position="140"/>
    </location>
</feature>
<feature type="domain" description="C3H1-type" evidence="8">
    <location>
        <begin position="20"/>
        <end position="49"/>
    </location>
</feature>
<sequence length="739" mass="83365">MESESGREVIQPVTAEDETLKRNTDCVYFLASPLTCKKGSECEYRHSEGARMNPRDCWYWLNGNCLNLKCSFRHPPLDSLFATSMPTSGPAAPPQNAASTRVPAARAPASNMNKQNVPCYYFQWGQCLKGERCSFMHGPQTSTSSVSQQVATSPTCITEPPQTNKKGLEQNIPTQHIVAELNKPKMAVETPPATAKVVTRSVNAPNNEPLENKILPPYSFNDEAPVLSHTNISASKGYSLTKSSSHQMQPVEEQPENSRETDEFLPEYSPGFDVLVENDVKDPDYFHNEDNFSRMSAHDGQNLEPDDDYGYHHSDYELLTKSERDPCNGAGKHENYDGPHGRYGWEPKMPSRIMEKPSSERRVLDSDRKHDDMDVSDLRHRLLKQRRFASSRSTEGRDGHGERYRRDDGYAEDRGYGRNLQNHRQFPLENSVSNRLQGRIAFPGRSSADTVSKFHAEKERGRRLRGRLSPTGQMNYQERRNPERLRQQPSEDFSKDARSIRNKPTKRDDTNSLDFAGPKSLAELKGTRITGSSPGQSIRSTITDAKLNKEKSLKVEGLQESEDSPSFEGPKPLSAILKRKRESANMDTEIAVHQYENDKGAGGSATKNPVMETTINVQPEHPIETGEGGHQKINNHETREHRAAEEDDVEEEEGMIPPDDQQTYDGPSPTKADEVENEDGLDLENVEDEELVDYEQKDEEFEYEASELKAQDGEATIRDDEDELDDEDDFAQKVSFMLS</sequence>
<keyword evidence="3 6" id="KW-0863">Zinc-finger</keyword>
<dbReference type="InterPro" id="IPR036855">
    <property type="entry name" value="Znf_CCCH_sf"/>
</dbReference>
<feature type="compositionally biased region" description="Acidic residues" evidence="7">
    <location>
        <begin position="675"/>
        <end position="705"/>
    </location>
</feature>
<keyword evidence="2" id="KW-0677">Repeat</keyword>
<feature type="domain" description="C3H1-type" evidence="8">
    <location>
        <begin position="51"/>
        <end position="77"/>
    </location>
</feature>
<evidence type="ECO:0000313" key="10">
    <source>
        <dbReference type="Proteomes" id="UP001327560"/>
    </source>
</evidence>
<dbReference type="SMART" id="SM00356">
    <property type="entry name" value="ZnF_C3H1"/>
    <property type="match status" value="3"/>
</dbReference>
<protein>
    <submittedName>
        <fullName evidence="9">Zinc finger CCCH domain-containing protein 32</fullName>
    </submittedName>
</protein>
<dbReference type="PANTHER" id="PTHR15725">
    <property type="entry name" value="ZN-FINGER, C-X8-C-X5-C-X3-H TYPE-CONTAINING"/>
    <property type="match status" value="1"/>
</dbReference>
<keyword evidence="1 6" id="KW-0479">Metal-binding</keyword>
<dbReference type="FunFam" id="4.10.1000.10:FF:000021">
    <property type="entry name" value="Zinc finger CCCH domain-containing protein 17"/>
    <property type="match status" value="1"/>
</dbReference>
<dbReference type="EMBL" id="CP136890">
    <property type="protein sequence ID" value="WOK94808.1"/>
    <property type="molecule type" value="Genomic_DNA"/>
</dbReference>
<feature type="compositionally biased region" description="Basic and acidic residues" evidence="7">
    <location>
        <begin position="353"/>
        <end position="380"/>
    </location>
</feature>
<dbReference type="Pfam" id="PF15663">
    <property type="entry name" value="zf-CCCH_3"/>
    <property type="match status" value="1"/>
</dbReference>
<proteinExistence type="predicted"/>
<evidence type="ECO:0000256" key="5">
    <source>
        <dbReference type="ARBA" id="ARBA00023125"/>
    </source>
</evidence>
<dbReference type="PROSITE" id="PS50103">
    <property type="entry name" value="ZF_C3H1"/>
    <property type="match status" value="3"/>
</dbReference>
<accession>A0AAQ3Q1V1</accession>
<feature type="region of interest" description="Disordered" evidence="7">
    <location>
        <begin position="618"/>
        <end position="727"/>
    </location>
</feature>
<feature type="compositionally biased region" description="Basic and acidic residues" evidence="7">
    <location>
        <begin position="492"/>
        <end position="510"/>
    </location>
</feature>
<feature type="compositionally biased region" description="Polar residues" evidence="7">
    <location>
        <begin position="529"/>
        <end position="543"/>
    </location>
</feature>
<dbReference type="Proteomes" id="UP001327560">
    <property type="component" value="Chromosome 1"/>
</dbReference>
<dbReference type="SUPFAM" id="SSF90229">
    <property type="entry name" value="CCCH zinc finger"/>
    <property type="match status" value="1"/>
</dbReference>
<gene>
    <name evidence="9" type="ORF">Cni_G03513</name>
</gene>
<dbReference type="InterPro" id="IPR041686">
    <property type="entry name" value="Znf-CCCH_3"/>
</dbReference>
<feature type="compositionally biased region" description="Basic and acidic residues" evidence="7">
    <location>
        <begin position="394"/>
        <end position="416"/>
    </location>
</feature>
<dbReference type="Pfam" id="PF14608">
    <property type="entry name" value="zf-CCCH_2"/>
    <property type="match status" value="1"/>
</dbReference>
<feature type="compositionally biased region" description="Acidic residues" evidence="7">
    <location>
        <begin position="645"/>
        <end position="654"/>
    </location>
</feature>
<feature type="region of interest" description="Disordered" evidence="7">
    <location>
        <begin position="239"/>
        <end position="263"/>
    </location>
</feature>